<dbReference type="InterPro" id="IPR011542">
    <property type="entry name" value="SUF_FeS_clus_asmbl_SufD"/>
</dbReference>
<feature type="domain" description="SUF system FeS cluster assembly SufBD core" evidence="1">
    <location>
        <begin position="182"/>
        <end position="400"/>
    </location>
</feature>
<evidence type="ECO:0000313" key="3">
    <source>
        <dbReference type="Proteomes" id="UP001239909"/>
    </source>
</evidence>
<name>A0ABQ6LK06_9RHOB</name>
<reference evidence="2 3" key="1">
    <citation type="submission" date="2023-04" db="EMBL/GenBank/DDBJ databases">
        <title>Marinoamorphus aggregata gen. nov., sp. Nov., isolate from tissue of brittle star Ophioplocus japonicus.</title>
        <authorList>
            <person name="Kawano K."/>
            <person name="Sawayama S."/>
            <person name="Nakagawa S."/>
        </authorList>
    </citation>
    <scope>NUCLEOTIDE SEQUENCE [LARGE SCALE GENOMIC DNA]</scope>
    <source>
        <strain evidence="2 3">NKW23</strain>
    </source>
</reference>
<keyword evidence="3" id="KW-1185">Reference proteome</keyword>
<evidence type="ECO:0000313" key="2">
    <source>
        <dbReference type="EMBL" id="GMG83584.1"/>
    </source>
</evidence>
<comment type="caution">
    <text evidence="2">The sequence shown here is derived from an EMBL/GenBank/DDBJ whole genome shotgun (WGS) entry which is preliminary data.</text>
</comment>
<sequence length="429" mass="45361">MLSEKLIDDKRRTAEALLAALPLPEGESAWARDARARARSRLLDAGAPIRRDEYWKYTDPTALTAPAAPVAPAPEGGLPSALALFAGHAARRIAFVNGRQRPDLSDDAAQAGLAIAPLGEVLAHDVTWARGLFGALEAAGQEKVARPLAALNTAAATEGAALHVTGAVAEPLHLAHTQIGEGAALLRHLVRVESGGAVTLLESGIAGNTVMEIDLAPGAVLRHIRLQDAPERPTATHVFARLGAGAKFQTFTLTADGSLTRNEVVMEFAGDDAQGHIAGAVLGRGESHVDNTVFVTHGAERCESRQVFKQVLDGAAKAIFQGKIFVRQVAQKTDGYQISQSVLLSDDAEFSAKPELEIYADDVKCSHGSTTGALDEGGLFYLMARGIPLRQAEAMLVGSFVEEAVAEIADEDLREIMRARVADWMGARG</sequence>
<dbReference type="InterPro" id="IPR055346">
    <property type="entry name" value="Fe-S_cluster_assembly_SufBD"/>
</dbReference>
<dbReference type="Proteomes" id="UP001239909">
    <property type="component" value="Unassembled WGS sequence"/>
</dbReference>
<dbReference type="NCBIfam" id="TIGR01981">
    <property type="entry name" value="sufD"/>
    <property type="match status" value="1"/>
</dbReference>
<protein>
    <submittedName>
        <fullName evidence="2">SufD family Fe-S cluster assembly protein</fullName>
    </submittedName>
</protein>
<gene>
    <name evidence="2" type="ORF">LNKW23_27970</name>
</gene>
<dbReference type="PANTHER" id="PTHR43575">
    <property type="entry name" value="PROTEIN ABCI7, CHLOROPLASTIC"/>
    <property type="match status" value="1"/>
</dbReference>
<dbReference type="InterPro" id="IPR037284">
    <property type="entry name" value="SUF_FeS_clus_asmbl_SufBD_sf"/>
</dbReference>
<organism evidence="2 3">
    <name type="scientific">Paralimibaculum aggregatum</name>
    <dbReference type="NCBI Taxonomy" id="3036245"/>
    <lineage>
        <taxon>Bacteria</taxon>
        <taxon>Pseudomonadati</taxon>
        <taxon>Pseudomonadota</taxon>
        <taxon>Alphaproteobacteria</taxon>
        <taxon>Rhodobacterales</taxon>
        <taxon>Paracoccaceae</taxon>
        <taxon>Paralimibaculum</taxon>
    </lineage>
</organism>
<dbReference type="SUPFAM" id="SSF101960">
    <property type="entry name" value="Stabilizer of iron transporter SufD"/>
    <property type="match status" value="1"/>
</dbReference>
<evidence type="ECO:0000259" key="1">
    <source>
        <dbReference type="Pfam" id="PF01458"/>
    </source>
</evidence>
<proteinExistence type="predicted"/>
<dbReference type="InterPro" id="IPR000825">
    <property type="entry name" value="SUF_FeS_clus_asmbl_SufBD_core"/>
</dbReference>
<dbReference type="RefSeq" id="WP_285672375.1">
    <property type="nucleotide sequence ID" value="NZ_BSYI01000021.1"/>
</dbReference>
<accession>A0ABQ6LK06</accession>
<dbReference type="PANTHER" id="PTHR43575:SF1">
    <property type="entry name" value="PROTEIN ABCI7, CHLOROPLASTIC"/>
    <property type="match status" value="1"/>
</dbReference>
<dbReference type="EMBL" id="BSYI01000021">
    <property type="protein sequence ID" value="GMG83584.1"/>
    <property type="molecule type" value="Genomic_DNA"/>
</dbReference>
<dbReference type="Pfam" id="PF01458">
    <property type="entry name" value="SUFBD_core"/>
    <property type="match status" value="1"/>
</dbReference>